<comment type="caution">
    <text evidence="2">The sequence shown here is derived from an EMBL/GenBank/DDBJ whole genome shotgun (WGS) entry which is preliminary data.</text>
</comment>
<evidence type="ECO:0000313" key="2">
    <source>
        <dbReference type="EMBL" id="GJC88645.1"/>
    </source>
</evidence>
<reference evidence="2 3" key="1">
    <citation type="submission" date="2021-07" db="EMBL/GenBank/DDBJ databases">
        <title>Genome data of Colletotrichum spaethianum.</title>
        <authorList>
            <person name="Utami Y.D."/>
            <person name="Hiruma K."/>
        </authorList>
    </citation>
    <scope>NUCLEOTIDE SEQUENCE [LARGE SCALE GENOMIC DNA]</scope>
    <source>
        <strain evidence="2 3">MAFF 242679</strain>
    </source>
</reference>
<dbReference type="AlphaFoldDB" id="A0AA37LX30"/>
<feature type="compositionally biased region" description="Basic and acidic residues" evidence="1">
    <location>
        <begin position="178"/>
        <end position="195"/>
    </location>
</feature>
<feature type="region of interest" description="Disordered" evidence="1">
    <location>
        <begin position="1"/>
        <end position="143"/>
    </location>
</feature>
<protein>
    <submittedName>
        <fullName evidence="2">Uncharacterized protein</fullName>
    </submittedName>
</protein>
<feature type="compositionally biased region" description="Basic and acidic residues" evidence="1">
    <location>
        <begin position="103"/>
        <end position="134"/>
    </location>
</feature>
<feature type="compositionally biased region" description="Basic and acidic residues" evidence="1">
    <location>
        <begin position="45"/>
        <end position="60"/>
    </location>
</feature>
<dbReference type="EMBL" id="BPPX01000034">
    <property type="protein sequence ID" value="GJC88645.1"/>
    <property type="molecule type" value="Genomic_DNA"/>
</dbReference>
<gene>
    <name evidence="2" type="ORF">ColLi_11483</name>
</gene>
<keyword evidence="3" id="KW-1185">Reference proteome</keyword>
<proteinExistence type="predicted"/>
<organism evidence="2 3">
    <name type="scientific">Colletotrichum liriopes</name>
    <dbReference type="NCBI Taxonomy" id="708192"/>
    <lineage>
        <taxon>Eukaryota</taxon>
        <taxon>Fungi</taxon>
        <taxon>Dikarya</taxon>
        <taxon>Ascomycota</taxon>
        <taxon>Pezizomycotina</taxon>
        <taxon>Sordariomycetes</taxon>
        <taxon>Hypocreomycetidae</taxon>
        <taxon>Glomerellales</taxon>
        <taxon>Glomerellaceae</taxon>
        <taxon>Colletotrichum</taxon>
        <taxon>Colletotrichum spaethianum species complex</taxon>
    </lineage>
</organism>
<evidence type="ECO:0000256" key="1">
    <source>
        <dbReference type="SAM" id="MobiDB-lite"/>
    </source>
</evidence>
<feature type="region of interest" description="Disordered" evidence="1">
    <location>
        <begin position="172"/>
        <end position="195"/>
    </location>
</feature>
<evidence type="ECO:0000313" key="3">
    <source>
        <dbReference type="Proteomes" id="UP001055172"/>
    </source>
</evidence>
<name>A0AA37LX30_9PEZI</name>
<dbReference type="Proteomes" id="UP001055172">
    <property type="component" value="Unassembled WGS sequence"/>
</dbReference>
<accession>A0AA37LX30</accession>
<sequence length="195" mass="21718">MSHDSADPSTPQRPLPSPLDEAAVTPSRLGLLQTPPRRPGRGLKRPAEAEPDAPGRREASPLRLLQTPPQRPPRRARFSTGFVDLATPGPADTTSQADQPVSDLEKVQRCTPGAEREDEQRDEETPGRWDENKSYRKSMQKSSGMIIPKSPTVALWSCINWNPTSLNCANLNSNNSSHRLDLNRTNRDRTSHNHY</sequence>